<evidence type="ECO:0000256" key="3">
    <source>
        <dbReference type="ARBA" id="ARBA00022679"/>
    </source>
</evidence>
<dbReference type="EMBL" id="OU895878">
    <property type="protein sequence ID" value="CAG9806185.1"/>
    <property type="molecule type" value="Genomic_DNA"/>
</dbReference>
<feature type="binding site" evidence="8">
    <location>
        <begin position="216"/>
        <end position="220"/>
    </location>
    <ligand>
        <name>ATP</name>
        <dbReference type="ChEBI" id="CHEBI:30616"/>
    </ligand>
</feature>
<dbReference type="InterPro" id="IPR036802">
    <property type="entry name" value="ATP-guanido_PTrfase_N_sf"/>
</dbReference>
<protein>
    <recommendedName>
        <fullName evidence="2">arginine kinase</fullName>
        <ecNumber evidence="2">2.7.3.3</ecNumber>
    </recommendedName>
</protein>
<evidence type="ECO:0000313" key="12">
    <source>
        <dbReference type="EMBL" id="CAG9806185.1"/>
    </source>
</evidence>
<feature type="domain" description="Phosphagen kinase N-terminal" evidence="10">
    <location>
        <begin position="104"/>
        <end position="186"/>
    </location>
</feature>
<dbReference type="InterPro" id="IPR000749">
    <property type="entry name" value="ATP-guanido_PTrfase"/>
</dbReference>
<keyword evidence="6 8" id="KW-0067">ATP-binding</keyword>
<dbReference type="FunFam" id="1.10.135.10:FF:000003">
    <property type="entry name" value="Three-domain arginine kinase"/>
    <property type="match status" value="1"/>
</dbReference>
<feature type="domain" description="Phosphagen kinase C-terminal" evidence="11">
    <location>
        <begin position="213"/>
        <end position="446"/>
    </location>
</feature>
<feature type="coiled-coil region" evidence="9">
    <location>
        <begin position="66"/>
        <end position="93"/>
    </location>
</feature>
<evidence type="ECO:0000256" key="4">
    <source>
        <dbReference type="ARBA" id="ARBA00022741"/>
    </source>
</evidence>
<evidence type="ECO:0000259" key="11">
    <source>
        <dbReference type="PROSITE" id="PS51510"/>
    </source>
</evidence>
<reference evidence="12" key="1">
    <citation type="submission" date="2022-01" db="EMBL/GenBank/DDBJ databases">
        <authorList>
            <person name="King R."/>
        </authorList>
    </citation>
    <scope>NUCLEOTIDE SEQUENCE</scope>
</reference>
<dbReference type="OrthoDB" id="430219at2759"/>
<dbReference type="PROSITE" id="PS51509">
    <property type="entry name" value="PHOSPHAGEN_KINASE_N"/>
    <property type="match status" value="1"/>
</dbReference>
<feature type="binding site" evidence="8">
    <location>
        <begin position="405"/>
        <end position="410"/>
    </location>
    <ligand>
        <name>ATP</name>
        <dbReference type="ChEBI" id="CHEBI:30616"/>
    </ligand>
</feature>
<name>A0A9N9RZU5_9DIPT</name>
<dbReference type="SUPFAM" id="SSF48034">
    <property type="entry name" value="Guanido kinase N-terminal domain"/>
    <property type="match status" value="1"/>
</dbReference>
<sequence length="448" mass="51679">MEGHTVKSPSLEEKRQEFRKYLESTGVTEKLTNALMKLYQHETKPEDPIAYIRKQLCEDCPDVEKVVEMQTKIDELVKEKKQAAADIAITKSQVKKTASEIDLIINTKYQELKAHETGNSLLKEYLTDDNFEKLKALKTDVNGTLLDNIQSGLNNFDSDIGIFASDKNAYDVFDGLFAGVLEDFHEIEGDTKHPESKWGDSHELEDLDPESNFIKSIRIVIGRALKEFEYMPLLTVEKFEKIEEKIRKALIKIDDEEYKGTYHTLSSIEDDEQKKWIEDGTLFPEPEDKFLKAAETFRCWPKGRGIFKNEKNNVRAWINVEEHVQFISVDEGANLQKVYERLNKIIELVGELEFAKHERWGYLAHNLKNIGNTMRIIVKVKIPKLSLEENSNKFETLLEATHIKAKNLGSGYYELMSTKRVGLTEIETARDFQKGIKEIITAEKCLYL</sequence>
<accession>A0A9N9RZU5</accession>
<proteinExistence type="inferred from homology"/>
<dbReference type="InterPro" id="IPR022413">
    <property type="entry name" value="ATP-guanido_PTrfase_N"/>
</dbReference>
<dbReference type="GO" id="GO:0005615">
    <property type="term" value="C:extracellular space"/>
    <property type="evidence" value="ECO:0007669"/>
    <property type="project" value="TreeGrafter"/>
</dbReference>
<dbReference type="InterPro" id="IPR014746">
    <property type="entry name" value="Gln_synth/guanido_kin_cat_dom"/>
</dbReference>
<evidence type="ECO:0000256" key="6">
    <source>
        <dbReference type="ARBA" id="ARBA00022840"/>
    </source>
</evidence>
<keyword evidence="3 8" id="KW-0808">Transferase</keyword>
<evidence type="ECO:0000256" key="2">
    <source>
        <dbReference type="ARBA" id="ARBA00012230"/>
    </source>
</evidence>
<evidence type="ECO:0000256" key="5">
    <source>
        <dbReference type="ARBA" id="ARBA00022777"/>
    </source>
</evidence>
<evidence type="ECO:0000256" key="7">
    <source>
        <dbReference type="PROSITE-ProRule" id="PRU00842"/>
    </source>
</evidence>
<keyword evidence="9" id="KW-0175">Coiled coil</keyword>
<organism evidence="12 13">
    <name type="scientific">Chironomus riparius</name>
    <dbReference type="NCBI Taxonomy" id="315576"/>
    <lineage>
        <taxon>Eukaryota</taxon>
        <taxon>Metazoa</taxon>
        <taxon>Ecdysozoa</taxon>
        <taxon>Arthropoda</taxon>
        <taxon>Hexapoda</taxon>
        <taxon>Insecta</taxon>
        <taxon>Pterygota</taxon>
        <taxon>Neoptera</taxon>
        <taxon>Endopterygota</taxon>
        <taxon>Diptera</taxon>
        <taxon>Nematocera</taxon>
        <taxon>Chironomoidea</taxon>
        <taxon>Chironomidae</taxon>
        <taxon>Chironominae</taxon>
        <taxon>Chironomus</taxon>
    </lineage>
</organism>
<dbReference type="Pfam" id="PF02807">
    <property type="entry name" value="ATP-gua_PtransN"/>
    <property type="match status" value="1"/>
</dbReference>
<dbReference type="AlphaFoldDB" id="A0A9N9RZU5"/>
<comment type="caution">
    <text evidence="8">Lacks conserved residue(s) required for the propagation of feature annotation.</text>
</comment>
<gene>
    <name evidence="12" type="ORF">CHIRRI_LOCUS9048</name>
</gene>
<dbReference type="InterPro" id="IPR022414">
    <property type="entry name" value="ATP-guanido_PTrfase_cat"/>
</dbReference>
<keyword evidence="13" id="KW-1185">Reference proteome</keyword>
<evidence type="ECO:0000313" key="13">
    <source>
        <dbReference type="Proteomes" id="UP001153620"/>
    </source>
</evidence>
<dbReference type="GO" id="GO:0046314">
    <property type="term" value="P:phosphocreatine biosynthetic process"/>
    <property type="evidence" value="ECO:0007669"/>
    <property type="project" value="InterPro"/>
</dbReference>
<evidence type="ECO:0000259" key="10">
    <source>
        <dbReference type="PROSITE" id="PS51509"/>
    </source>
</evidence>
<keyword evidence="5 8" id="KW-0418">Kinase</keyword>
<comment type="similarity">
    <text evidence="1 7">Belongs to the ATP:guanido phosphotransferase family.</text>
</comment>
<dbReference type="PANTHER" id="PTHR11547">
    <property type="entry name" value="ARGININE OR CREATINE KINASE"/>
    <property type="match status" value="1"/>
</dbReference>
<keyword evidence="4 8" id="KW-0547">Nucleotide-binding</keyword>
<feature type="binding site" evidence="8">
    <location>
        <begin position="375"/>
        <end position="379"/>
    </location>
    <ligand>
        <name>ATP</name>
        <dbReference type="ChEBI" id="CHEBI:30616"/>
    </ligand>
</feature>
<reference evidence="12" key="2">
    <citation type="submission" date="2022-10" db="EMBL/GenBank/DDBJ databases">
        <authorList>
            <consortium name="ENA_rothamsted_submissions"/>
            <consortium name="culmorum"/>
            <person name="King R."/>
        </authorList>
    </citation>
    <scope>NUCLEOTIDE SEQUENCE</scope>
</reference>
<dbReference type="SUPFAM" id="SSF55931">
    <property type="entry name" value="Glutamine synthetase/guanido kinase"/>
    <property type="match status" value="1"/>
</dbReference>
<evidence type="ECO:0000256" key="1">
    <source>
        <dbReference type="ARBA" id="ARBA00006798"/>
    </source>
</evidence>
<evidence type="ECO:0000256" key="9">
    <source>
        <dbReference type="SAM" id="Coils"/>
    </source>
</evidence>
<dbReference type="GO" id="GO:0004111">
    <property type="term" value="F:creatine kinase activity"/>
    <property type="evidence" value="ECO:0007669"/>
    <property type="project" value="InterPro"/>
</dbReference>
<dbReference type="GO" id="GO:0005524">
    <property type="term" value="F:ATP binding"/>
    <property type="evidence" value="ECO:0007669"/>
    <property type="project" value="UniProtKB-UniRule"/>
</dbReference>
<dbReference type="Gene3D" id="1.10.135.10">
    <property type="entry name" value="ATP:guanido phosphotransferase, N-terminal domain"/>
    <property type="match status" value="1"/>
</dbReference>
<dbReference type="Pfam" id="PF00217">
    <property type="entry name" value="ATP-gua_Ptrans"/>
    <property type="match status" value="1"/>
</dbReference>
<dbReference type="Gene3D" id="3.30.590.10">
    <property type="entry name" value="Glutamine synthetase/guanido kinase, catalytic domain"/>
    <property type="match status" value="1"/>
</dbReference>
<dbReference type="PRINTS" id="PR02028">
    <property type="entry name" value="CMYCBINDINGP"/>
</dbReference>
<dbReference type="Proteomes" id="UP001153620">
    <property type="component" value="Chromosome 2"/>
</dbReference>
<dbReference type="EC" id="2.7.3.3" evidence="2"/>
<evidence type="ECO:0000256" key="8">
    <source>
        <dbReference type="PROSITE-ProRule" id="PRU00843"/>
    </source>
</evidence>
<dbReference type="PROSITE" id="PS51510">
    <property type="entry name" value="PHOSPHAGEN_KINASE_C"/>
    <property type="match status" value="1"/>
</dbReference>
<dbReference type="GO" id="GO:0004054">
    <property type="term" value="F:arginine kinase activity"/>
    <property type="evidence" value="ECO:0007669"/>
    <property type="project" value="UniProtKB-EC"/>
</dbReference>
<dbReference type="PANTHER" id="PTHR11547:SF38">
    <property type="entry name" value="ARGININE KINASE 1-RELATED"/>
    <property type="match status" value="1"/>
</dbReference>